<dbReference type="PROSITE" id="PS50002">
    <property type="entry name" value="SH3"/>
    <property type="match status" value="2"/>
</dbReference>
<dbReference type="AlphaFoldDB" id="A0AAE0T536"/>
<evidence type="ECO:0000313" key="6">
    <source>
        <dbReference type="Proteomes" id="UP001195483"/>
    </source>
</evidence>
<feature type="region of interest" description="Disordered" evidence="3">
    <location>
        <begin position="1"/>
        <end position="64"/>
    </location>
</feature>
<reference evidence="5" key="2">
    <citation type="journal article" date="2021" name="Genome Biol. Evol.">
        <title>Developing a high-quality reference genome for a parasitic bivalve with doubly uniparental inheritance (Bivalvia: Unionida).</title>
        <authorList>
            <person name="Smith C.H."/>
        </authorList>
    </citation>
    <scope>NUCLEOTIDE SEQUENCE</scope>
    <source>
        <strain evidence="5">CHS0354</strain>
        <tissue evidence="5">Mantle</tissue>
    </source>
</reference>
<dbReference type="Gene3D" id="2.30.30.40">
    <property type="entry name" value="SH3 Domains"/>
    <property type="match status" value="2"/>
</dbReference>
<name>A0AAE0T536_9BIVA</name>
<dbReference type="EMBL" id="JAEAOA010001410">
    <property type="protein sequence ID" value="KAK3603761.1"/>
    <property type="molecule type" value="Genomic_DNA"/>
</dbReference>
<feature type="compositionally biased region" description="Basic and acidic residues" evidence="3">
    <location>
        <begin position="23"/>
        <end position="37"/>
    </location>
</feature>
<accession>A0AAE0T536</accession>
<evidence type="ECO:0000313" key="5">
    <source>
        <dbReference type="EMBL" id="KAK3603761.1"/>
    </source>
</evidence>
<dbReference type="InterPro" id="IPR001452">
    <property type="entry name" value="SH3_domain"/>
</dbReference>
<keyword evidence="6" id="KW-1185">Reference proteome</keyword>
<gene>
    <name evidence="5" type="ORF">CHS0354_023379</name>
</gene>
<feature type="domain" description="SH3" evidence="4">
    <location>
        <begin position="163"/>
        <end position="229"/>
    </location>
</feature>
<sequence length="247" mass="27165">MFCVEKDGGSTMKSHSGQPQQQEKPKAKAFNRDKTEQGEITEFTPKSSDAADNSKRPSPSEATTLANIRVVAAHSYQAKATDELSFRQGQTIKQKMPANSKGMAYGWTKSSKFSRKQYGFYPASLVQLKPKKHSARGGAELVSENSDSDDGSKSPSPADISTWANVRVVAVESYQAQTEDELSLRKGQTIKQKLPANSNGMSYGWTKASKFSRKQYGFYPASIVQLKPKKTGIRSLLHKTSAPLIFD</sequence>
<proteinExistence type="predicted"/>
<feature type="compositionally biased region" description="Polar residues" evidence="3">
    <location>
        <begin position="44"/>
        <end position="64"/>
    </location>
</feature>
<dbReference type="Proteomes" id="UP001195483">
    <property type="component" value="Unassembled WGS sequence"/>
</dbReference>
<evidence type="ECO:0000256" key="3">
    <source>
        <dbReference type="SAM" id="MobiDB-lite"/>
    </source>
</evidence>
<dbReference type="CDD" id="cd00174">
    <property type="entry name" value="SH3"/>
    <property type="match status" value="1"/>
</dbReference>
<feature type="domain" description="SH3" evidence="4">
    <location>
        <begin position="65"/>
        <end position="131"/>
    </location>
</feature>
<dbReference type="InterPro" id="IPR036028">
    <property type="entry name" value="SH3-like_dom_sf"/>
</dbReference>
<comment type="caution">
    <text evidence="5">The sequence shown here is derived from an EMBL/GenBank/DDBJ whole genome shotgun (WGS) entry which is preliminary data.</text>
</comment>
<keyword evidence="1 2" id="KW-0728">SH3 domain</keyword>
<dbReference type="SMART" id="SM00326">
    <property type="entry name" value="SH3"/>
    <property type="match status" value="2"/>
</dbReference>
<organism evidence="5 6">
    <name type="scientific">Potamilus streckersoni</name>
    <dbReference type="NCBI Taxonomy" id="2493646"/>
    <lineage>
        <taxon>Eukaryota</taxon>
        <taxon>Metazoa</taxon>
        <taxon>Spiralia</taxon>
        <taxon>Lophotrochozoa</taxon>
        <taxon>Mollusca</taxon>
        <taxon>Bivalvia</taxon>
        <taxon>Autobranchia</taxon>
        <taxon>Heteroconchia</taxon>
        <taxon>Palaeoheterodonta</taxon>
        <taxon>Unionida</taxon>
        <taxon>Unionoidea</taxon>
        <taxon>Unionidae</taxon>
        <taxon>Ambleminae</taxon>
        <taxon>Lampsilini</taxon>
        <taxon>Potamilus</taxon>
    </lineage>
</organism>
<reference evidence="5" key="3">
    <citation type="submission" date="2023-05" db="EMBL/GenBank/DDBJ databases">
        <authorList>
            <person name="Smith C.H."/>
        </authorList>
    </citation>
    <scope>NUCLEOTIDE SEQUENCE</scope>
    <source>
        <strain evidence="5">CHS0354</strain>
        <tissue evidence="5">Mantle</tissue>
    </source>
</reference>
<evidence type="ECO:0000256" key="2">
    <source>
        <dbReference type="PROSITE-ProRule" id="PRU00192"/>
    </source>
</evidence>
<evidence type="ECO:0000256" key="1">
    <source>
        <dbReference type="ARBA" id="ARBA00022443"/>
    </source>
</evidence>
<reference evidence="5" key="1">
    <citation type="journal article" date="2021" name="Genome Biol. Evol.">
        <title>A High-Quality Reference Genome for a Parasitic Bivalve with Doubly Uniparental Inheritance (Bivalvia: Unionida).</title>
        <authorList>
            <person name="Smith C.H."/>
        </authorList>
    </citation>
    <scope>NUCLEOTIDE SEQUENCE</scope>
    <source>
        <strain evidence="5">CHS0354</strain>
    </source>
</reference>
<protein>
    <recommendedName>
        <fullName evidence="4">SH3 domain-containing protein</fullName>
    </recommendedName>
</protein>
<evidence type="ECO:0000259" key="4">
    <source>
        <dbReference type="PROSITE" id="PS50002"/>
    </source>
</evidence>
<feature type="region of interest" description="Disordered" evidence="3">
    <location>
        <begin position="131"/>
        <end position="159"/>
    </location>
</feature>
<dbReference type="SUPFAM" id="SSF50044">
    <property type="entry name" value="SH3-domain"/>
    <property type="match status" value="2"/>
</dbReference>